<feature type="region of interest" description="Disordered" evidence="1">
    <location>
        <begin position="69"/>
        <end position="122"/>
    </location>
</feature>
<gene>
    <name evidence="3" type="ORF">GCM10023340_16280</name>
</gene>
<feature type="compositionally biased region" description="Pro residues" evidence="1">
    <location>
        <begin position="92"/>
        <end position="109"/>
    </location>
</feature>
<reference evidence="4" key="1">
    <citation type="journal article" date="2019" name="Int. J. Syst. Evol. Microbiol.">
        <title>The Global Catalogue of Microorganisms (GCM) 10K type strain sequencing project: providing services to taxonomists for standard genome sequencing and annotation.</title>
        <authorList>
            <consortium name="The Broad Institute Genomics Platform"/>
            <consortium name="The Broad Institute Genome Sequencing Center for Infectious Disease"/>
            <person name="Wu L."/>
            <person name="Ma J."/>
        </authorList>
    </citation>
    <scope>NUCLEOTIDE SEQUENCE [LARGE SCALE GENOMIC DNA]</scope>
    <source>
        <strain evidence="4">JCM 18459</strain>
    </source>
</reference>
<evidence type="ECO:0000256" key="1">
    <source>
        <dbReference type="SAM" id="MobiDB-lite"/>
    </source>
</evidence>
<proteinExistence type="predicted"/>
<keyword evidence="2" id="KW-0812">Transmembrane</keyword>
<evidence type="ECO:0000256" key="2">
    <source>
        <dbReference type="SAM" id="Phobius"/>
    </source>
</evidence>
<name>A0ABP9PG45_9ACTN</name>
<protein>
    <submittedName>
        <fullName evidence="3">Uncharacterized protein</fullName>
    </submittedName>
</protein>
<keyword evidence="4" id="KW-1185">Reference proteome</keyword>
<keyword evidence="2" id="KW-1133">Transmembrane helix</keyword>
<accession>A0ABP9PG45</accession>
<organism evidence="3 4">
    <name type="scientific">Nocardioides marinquilinus</name>
    <dbReference type="NCBI Taxonomy" id="1210400"/>
    <lineage>
        <taxon>Bacteria</taxon>
        <taxon>Bacillati</taxon>
        <taxon>Actinomycetota</taxon>
        <taxon>Actinomycetes</taxon>
        <taxon>Propionibacteriales</taxon>
        <taxon>Nocardioidaceae</taxon>
        <taxon>Nocardioides</taxon>
    </lineage>
</organism>
<feature type="compositionally biased region" description="Basic and acidic residues" evidence="1">
    <location>
        <begin position="110"/>
        <end position="122"/>
    </location>
</feature>
<dbReference type="EMBL" id="BAABKG010000002">
    <property type="protein sequence ID" value="GAA5146012.1"/>
    <property type="molecule type" value="Genomic_DNA"/>
</dbReference>
<sequence>MTSTPDLPAPPITDAEVDALRLDGALDDLLRELLARETGARRRWPVALAAAASVAAVVAVPTVLLAGDATGPSGPVVTPAPAASATASDDPAPTPRPVTSPEAPPVEPDPLPRGDVEADARPWRGPSSYVVLDAPGWEVTHVDTDPGYGVSLTYGNGGRELSLGWTVTRWYRGLLADAGVGDAGTTAGTIEVLGQQVPYVAYESQQQMAYLPVVDGYGLRIDAALTTEAEFAELVGSLREVDAAGFAAALPDDVLTPEETPAAADELLADATAPSGWEGPSVAGWNERSGLAEQIVQPLGCVWAQEFTDARADGDEARRDAAVAALEDSRDWTLLAAVDDPGRFTRLVGLMRADASDERVLGSVCQTTLTSGATALPEPQG</sequence>
<comment type="caution">
    <text evidence="3">The sequence shown here is derived from an EMBL/GenBank/DDBJ whole genome shotgun (WGS) entry which is preliminary data.</text>
</comment>
<dbReference type="Proteomes" id="UP001500221">
    <property type="component" value="Unassembled WGS sequence"/>
</dbReference>
<evidence type="ECO:0000313" key="3">
    <source>
        <dbReference type="EMBL" id="GAA5146012.1"/>
    </source>
</evidence>
<feature type="transmembrane region" description="Helical" evidence="2">
    <location>
        <begin position="46"/>
        <end position="67"/>
    </location>
</feature>
<keyword evidence="2" id="KW-0472">Membrane</keyword>
<feature type="compositionally biased region" description="Low complexity" evidence="1">
    <location>
        <begin position="69"/>
        <end position="91"/>
    </location>
</feature>
<evidence type="ECO:0000313" key="4">
    <source>
        <dbReference type="Proteomes" id="UP001500221"/>
    </source>
</evidence>
<dbReference type="RefSeq" id="WP_345456739.1">
    <property type="nucleotide sequence ID" value="NZ_BAABKG010000002.1"/>
</dbReference>